<proteinExistence type="predicted"/>
<evidence type="ECO:0000313" key="8">
    <source>
        <dbReference type="Proteomes" id="UP000228560"/>
    </source>
</evidence>
<dbReference type="Pfam" id="PF09851">
    <property type="entry name" value="SHOCT"/>
    <property type="match status" value="1"/>
</dbReference>
<organism evidence="3 7">
    <name type="scientific">Candidatus Infernicultor aquiphilus</name>
    <dbReference type="NCBI Taxonomy" id="1805029"/>
    <lineage>
        <taxon>Bacteria</taxon>
        <taxon>Pseudomonadati</taxon>
        <taxon>Atribacterota</taxon>
        <taxon>Candidatus Phoenicimicrobiia</taxon>
        <taxon>Candidatus Pheonicimicrobiales</taxon>
        <taxon>Candidatus Phoenicimicrobiaceae</taxon>
        <taxon>Candidatus Infernicultor</taxon>
    </lineage>
</organism>
<keyword evidence="1" id="KW-1133">Transmembrane helix</keyword>
<dbReference type="Proteomes" id="UP000231493">
    <property type="component" value="Unassembled WGS sequence"/>
</dbReference>
<evidence type="ECO:0000313" key="5">
    <source>
        <dbReference type="EMBL" id="PIY32534.1"/>
    </source>
</evidence>
<dbReference type="EMBL" id="PFTV01000116">
    <property type="protein sequence ID" value="PJB56636.1"/>
    <property type="molecule type" value="Genomic_DNA"/>
</dbReference>
<evidence type="ECO:0000313" key="9">
    <source>
        <dbReference type="Proteomes" id="UP000230646"/>
    </source>
</evidence>
<evidence type="ECO:0000313" key="4">
    <source>
        <dbReference type="EMBL" id="PIX34237.1"/>
    </source>
</evidence>
<comment type="caution">
    <text evidence="3">The sequence shown here is derived from an EMBL/GenBank/DDBJ whole genome shotgun (WGS) entry which is preliminary data.</text>
</comment>
<feature type="transmembrane region" description="Helical" evidence="1">
    <location>
        <begin position="20"/>
        <end position="38"/>
    </location>
</feature>
<sequence length="82" mass="9671">MHRFYPWYGGLGMMRGCGGLSIGLVFLVIIGFVIYFIVKNIREKKSDIVTKEETPLEILKRRYAKGEINQEEFKNMRKELRD</sequence>
<dbReference type="EMBL" id="PFKO01000207">
    <property type="protein sequence ID" value="PIY32534.1"/>
    <property type="molecule type" value="Genomic_DNA"/>
</dbReference>
<dbReference type="Proteomes" id="UP000230646">
    <property type="component" value="Unassembled WGS sequence"/>
</dbReference>
<accession>A0A1J5H095</accession>
<evidence type="ECO:0000313" key="3">
    <source>
        <dbReference type="EMBL" id="OIP73478.1"/>
    </source>
</evidence>
<dbReference type="EMBL" id="MNYY01000027">
    <property type="protein sequence ID" value="OIP73478.1"/>
    <property type="molecule type" value="Genomic_DNA"/>
</dbReference>
<gene>
    <name evidence="3" type="ORF">AUK42_01165</name>
    <name evidence="6" type="ORF">CO097_04695</name>
    <name evidence="5" type="ORF">COZ07_05380</name>
    <name evidence="4" type="ORF">COZ58_04690</name>
</gene>
<evidence type="ECO:0000259" key="2">
    <source>
        <dbReference type="Pfam" id="PF09851"/>
    </source>
</evidence>
<protein>
    <recommendedName>
        <fullName evidence="2">SHOCT domain-containing protein</fullName>
    </recommendedName>
</protein>
<reference evidence="8 9" key="2">
    <citation type="submission" date="2017-09" db="EMBL/GenBank/DDBJ databases">
        <title>Depth-based differentiation of microbial function through sediment-hosted aquifers and enrichment of novel symbionts in the deep terrestrial subsurface.</title>
        <authorList>
            <person name="Probst A.J."/>
            <person name="Ladd B."/>
            <person name="Jarett J.K."/>
            <person name="Geller-Mcgrath D.E."/>
            <person name="Sieber C.M."/>
            <person name="Emerson J.B."/>
            <person name="Anantharaman K."/>
            <person name="Thomas B.C."/>
            <person name="Malmstrom R."/>
            <person name="Stieglmeier M."/>
            <person name="Klingl A."/>
            <person name="Woyke T."/>
            <person name="Ryan C.M."/>
            <person name="Banfield J.F."/>
        </authorList>
    </citation>
    <scope>NUCLEOTIDE SEQUENCE [LARGE SCALE GENOMIC DNA]</scope>
    <source>
        <strain evidence="5">CG_4_10_14_3_um_filter_34_13</strain>
        <strain evidence="6">CG_4_9_14_3_um_filter_33_16</strain>
    </source>
</reference>
<evidence type="ECO:0000313" key="6">
    <source>
        <dbReference type="EMBL" id="PJB56636.1"/>
    </source>
</evidence>
<feature type="domain" description="SHOCT" evidence="2">
    <location>
        <begin position="54"/>
        <end position="80"/>
    </location>
</feature>
<dbReference type="Proteomes" id="UP000182763">
    <property type="component" value="Unassembled WGS sequence"/>
</dbReference>
<evidence type="ECO:0000313" key="7">
    <source>
        <dbReference type="Proteomes" id="UP000182763"/>
    </source>
</evidence>
<evidence type="ECO:0000256" key="1">
    <source>
        <dbReference type="SAM" id="Phobius"/>
    </source>
</evidence>
<accession>A0A2M7PQ87</accession>
<reference evidence="4" key="3">
    <citation type="submission" date="2017-09" db="EMBL/GenBank/DDBJ databases">
        <title>Depth-based differentiation of microbial function through sediment-hosted aquifers and enrichment of novel symbionts in the deep terrestrial subsurface.</title>
        <authorList>
            <person name="Probst A.J."/>
            <person name="Ladd B."/>
            <person name="Jarett J.K."/>
            <person name="Geller-Mcgrath D.E."/>
            <person name="Sieber C.M.K."/>
            <person name="Emerson J.B."/>
            <person name="Anantharaman K."/>
            <person name="Thomas B.C."/>
            <person name="Malmstrom R."/>
            <person name="Stieglmeier M."/>
            <person name="Klingl A."/>
            <person name="Woyke T."/>
            <person name="Ryan C.M."/>
            <person name="Banfield J.F."/>
        </authorList>
    </citation>
    <scope>NUCLEOTIDE SEQUENCE</scope>
    <source>
        <strain evidence="4">CG_4_8_14_3_um_filter_34_18</strain>
    </source>
</reference>
<dbReference type="Proteomes" id="UP000228560">
    <property type="component" value="Unassembled WGS sequence"/>
</dbReference>
<keyword evidence="1" id="KW-0472">Membrane</keyword>
<accession>A0A2M8CCA7</accession>
<reference evidence="3 7" key="1">
    <citation type="journal article" date="2016" name="Environ. Microbiol.">
        <title>Genomic resolution of a cold subsurface aquifer community provides metabolic insights for novel microbes adapted to high CO concentrations.</title>
        <authorList>
            <person name="Probst A.J."/>
            <person name="Castelle C.J."/>
            <person name="Singh A."/>
            <person name="Brown C.T."/>
            <person name="Anantharaman K."/>
            <person name="Sharon I."/>
            <person name="Hug L.A."/>
            <person name="Burstein D."/>
            <person name="Emerson J.B."/>
            <person name="Thomas B.C."/>
            <person name="Banfield J.F."/>
        </authorList>
    </citation>
    <scope>NUCLEOTIDE SEQUENCE [LARGE SCALE GENOMIC DNA]</scope>
    <source>
        <strain evidence="3">CG2_30_33_13</strain>
    </source>
</reference>
<dbReference type="EMBL" id="PFIP01000092">
    <property type="protein sequence ID" value="PIX34237.1"/>
    <property type="molecule type" value="Genomic_DNA"/>
</dbReference>
<name>A0A1J5H095_9BACT</name>
<keyword evidence="1" id="KW-0812">Transmembrane</keyword>
<dbReference type="AlphaFoldDB" id="A0A1J5H095"/>
<dbReference type="InterPro" id="IPR018649">
    <property type="entry name" value="SHOCT"/>
</dbReference>
<accession>A0A2M7K7Y4</accession>